<dbReference type="GO" id="GO:0008270">
    <property type="term" value="F:zinc ion binding"/>
    <property type="evidence" value="ECO:0007669"/>
    <property type="project" value="InterPro"/>
</dbReference>
<evidence type="ECO:0000259" key="2">
    <source>
        <dbReference type="PROSITE" id="PS50048"/>
    </source>
</evidence>
<accession>A0AAD7N3A9</accession>
<dbReference type="InterPro" id="IPR001138">
    <property type="entry name" value="Zn2Cys6_DnaBD"/>
</dbReference>
<dbReference type="PROSITE" id="PS00463">
    <property type="entry name" value="ZN2_CY6_FUNGAL_1"/>
    <property type="match status" value="1"/>
</dbReference>
<feature type="domain" description="Zn(2)-C6 fungal-type" evidence="2">
    <location>
        <begin position="20"/>
        <end position="54"/>
    </location>
</feature>
<evidence type="ECO:0000313" key="3">
    <source>
        <dbReference type="EMBL" id="KAJ7744532.1"/>
    </source>
</evidence>
<feature type="region of interest" description="Disordered" evidence="1">
    <location>
        <begin position="63"/>
        <end position="136"/>
    </location>
</feature>
<dbReference type="Proteomes" id="UP001215280">
    <property type="component" value="Unassembled WGS sequence"/>
</dbReference>
<dbReference type="EMBL" id="JARJLG010000107">
    <property type="protein sequence ID" value="KAJ7744532.1"/>
    <property type="molecule type" value="Genomic_DNA"/>
</dbReference>
<evidence type="ECO:0000313" key="4">
    <source>
        <dbReference type="Proteomes" id="UP001215280"/>
    </source>
</evidence>
<comment type="caution">
    <text evidence="3">The sequence shown here is derived from an EMBL/GenBank/DDBJ whole genome shotgun (WGS) entry which is preliminary data.</text>
</comment>
<dbReference type="CDD" id="cd00067">
    <property type="entry name" value="GAL4"/>
    <property type="match status" value="1"/>
</dbReference>
<feature type="compositionally biased region" description="Pro residues" evidence="1">
    <location>
        <begin position="79"/>
        <end position="92"/>
    </location>
</feature>
<dbReference type="Pfam" id="PF00172">
    <property type="entry name" value="Zn_clus"/>
    <property type="match status" value="1"/>
</dbReference>
<dbReference type="SUPFAM" id="SSF57701">
    <property type="entry name" value="Zn2/Cys6 DNA-binding domain"/>
    <property type="match status" value="1"/>
</dbReference>
<evidence type="ECO:0000256" key="1">
    <source>
        <dbReference type="SAM" id="MobiDB-lite"/>
    </source>
</evidence>
<dbReference type="PROSITE" id="PS50048">
    <property type="entry name" value="ZN2_CY6_FUNGAL_2"/>
    <property type="match status" value="1"/>
</dbReference>
<proteinExistence type="predicted"/>
<dbReference type="AlphaFoldDB" id="A0AAD7N3A9"/>
<dbReference type="InterPro" id="IPR036864">
    <property type="entry name" value="Zn2-C6_fun-type_DNA-bd_sf"/>
</dbReference>
<reference evidence="3" key="1">
    <citation type="submission" date="2023-03" db="EMBL/GenBank/DDBJ databases">
        <title>Massive genome expansion in bonnet fungi (Mycena s.s.) driven by repeated elements and novel gene families across ecological guilds.</title>
        <authorList>
            <consortium name="Lawrence Berkeley National Laboratory"/>
            <person name="Harder C.B."/>
            <person name="Miyauchi S."/>
            <person name="Viragh M."/>
            <person name="Kuo A."/>
            <person name="Thoen E."/>
            <person name="Andreopoulos B."/>
            <person name="Lu D."/>
            <person name="Skrede I."/>
            <person name="Drula E."/>
            <person name="Henrissat B."/>
            <person name="Morin E."/>
            <person name="Kohler A."/>
            <person name="Barry K."/>
            <person name="LaButti K."/>
            <person name="Morin E."/>
            <person name="Salamov A."/>
            <person name="Lipzen A."/>
            <person name="Mereny Z."/>
            <person name="Hegedus B."/>
            <person name="Baldrian P."/>
            <person name="Stursova M."/>
            <person name="Weitz H."/>
            <person name="Taylor A."/>
            <person name="Grigoriev I.V."/>
            <person name="Nagy L.G."/>
            <person name="Martin F."/>
            <person name="Kauserud H."/>
        </authorList>
    </citation>
    <scope>NUCLEOTIDE SEQUENCE</scope>
    <source>
        <strain evidence="3">CBHHK188m</strain>
    </source>
</reference>
<protein>
    <recommendedName>
        <fullName evidence="2">Zn(2)-C6 fungal-type domain-containing protein</fullName>
    </recommendedName>
</protein>
<name>A0AAD7N3A9_9AGAR</name>
<keyword evidence="4" id="KW-1185">Reference proteome</keyword>
<feature type="compositionally biased region" description="Low complexity" evidence="1">
    <location>
        <begin position="63"/>
        <end position="78"/>
    </location>
</feature>
<organism evidence="3 4">
    <name type="scientific">Mycena maculata</name>
    <dbReference type="NCBI Taxonomy" id="230809"/>
    <lineage>
        <taxon>Eukaryota</taxon>
        <taxon>Fungi</taxon>
        <taxon>Dikarya</taxon>
        <taxon>Basidiomycota</taxon>
        <taxon>Agaricomycotina</taxon>
        <taxon>Agaricomycetes</taxon>
        <taxon>Agaricomycetidae</taxon>
        <taxon>Agaricales</taxon>
        <taxon>Marasmiineae</taxon>
        <taxon>Mycenaceae</taxon>
        <taxon>Mycena</taxon>
    </lineage>
</organism>
<dbReference type="Gene3D" id="4.10.240.10">
    <property type="entry name" value="Zn(2)-C6 fungal-type DNA-binding domain"/>
    <property type="match status" value="1"/>
</dbReference>
<dbReference type="SMART" id="SM00066">
    <property type="entry name" value="GAL4"/>
    <property type="match status" value="1"/>
</dbReference>
<gene>
    <name evidence="3" type="ORF">DFH07DRAFT_26918</name>
</gene>
<sequence length="190" mass="20765">MADSTSNALLLNRRRRAMIACTNCRKRKIKCVTTEEPPRRPCARCTKRNLGCEYIAVELDDYSTSPAPESPVSPSSTYPLPPNPSYPNPGVPSPTQYYSPPNTPWDPAQPRRPSGYPTPVPSSTPGYGQLPAYGANPYGGLPGYPNVAYGYPPPEGPYSVAPATSPWPQSMQQQPRCECPAPCSVCHRRR</sequence>
<dbReference type="GO" id="GO:0000981">
    <property type="term" value="F:DNA-binding transcription factor activity, RNA polymerase II-specific"/>
    <property type="evidence" value="ECO:0007669"/>
    <property type="project" value="InterPro"/>
</dbReference>